<dbReference type="PANTHER" id="PTHR23359">
    <property type="entry name" value="NUCLEOTIDE KINASE"/>
    <property type="match status" value="1"/>
</dbReference>
<name>A0ABP9V936_9BACT</name>
<dbReference type="SUPFAM" id="SSF52540">
    <property type="entry name" value="P-loop containing nucleoside triphosphate hydrolases"/>
    <property type="match status" value="1"/>
</dbReference>
<dbReference type="InterPro" id="IPR033690">
    <property type="entry name" value="Adenylat_kinase_CS"/>
</dbReference>
<keyword evidence="3 5" id="KW-0547">Nucleotide-binding</keyword>
<comment type="subunit">
    <text evidence="5 7">Monomer.</text>
</comment>
<evidence type="ECO:0000313" key="8">
    <source>
        <dbReference type="EMBL" id="GAA5497122.1"/>
    </source>
</evidence>
<proteinExistence type="inferred from homology"/>
<comment type="domain">
    <text evidence="5">Consists of three domains, a large central CORE domain and two small peripheral domains, NMPbind and LID, which undergo movements during catalysis. The LID domain closes over the site of phosphoryl transfer upon ATP binding. Assembling and dissambling the active center during each catalytic cycle provides an effective means to prevent ATP hydrolysis. Some bacteria have evolved a zinc-coordinating structure that stabilizes the LID domain.</text>
</comment>
<dbReference type="EMBL" id="BAABRL010000012">
    <property type="protein sequence ID" value="GAA5497122.1"/>
    <property type="molecule type" value="Genomic_DNA"/>
</dbReference>
<dbReference type="Pfam" id="PF00406">
    <property type="entry name" value="ADK"/>
    <property type="match status" value="1"/>
</dbReference>
<dbReference type="EC" id="2.7.4.3" evidence="5 7"/>
<evidence type="ECO:0000256" key="3">
    <source>
        <dbReference type="ARBA" id="ARBA00022741"/>
    </source>
</evidence>
<dbReference type="InterPro" id="IPR006259">
    <property type="entry name" value="Adenyl_kin_sub"/>
</dbReference>
<sequence length="215" mass="23903">MHRIVLLGPPASGKGTQSDRISSLLNIPHLSTGNILRKEVENGSPIGLEAQKYLDRGAYVPDELILSMVQAWLSERPEGWLLDGFPRTKAQAEALQNLSGVDKPTLVLGLEVPKEALISRMEGRRECSSCGKTVSLKEGQEEICEDCGGNLVKRSDDVIDSFKVRYQNYEKLTLPLFDFYQEKGILERIDGTQAPDVVFEQIKQHLVSEQVHGEA</sequence>
<comment type="catalytic activity">
    <reaction evidence="5 7">
        <text>AMP + ATP = 2 ADP</text>
        <dbReference type="Rhea" id="RHEA:12973"/>
        <dbReference type="ChEBI" id="CHEBI:30616"/>
        <dbReference type="ChEBI" id="CHEBI:456215"/>
        <dbReference type="ChEBI" id="CHEBI:456216"/>
        <dbReference type="EC" id="2.7.4.3"/>
    </reaction>
</comment>
<feature type="region of interest" description="NMP" evidence="5">
    <location>
        <begin position="31"/>
        <end position="60"/>
    </location>
</feature>
<evidence type="ECO:0000256" key="2">
    <source>
        <dbReference type="ARBA" id="ARBA00022727"/>
    </source>
</evidence>
<feature type="binding site" evidence="5">
    <location>
        <position position="124"/>
    </location>
    <ligand>
        <name>ATP</name>
        <dbReference type="ChEBI" id="CHEBI:30616"/>
    </ligand>
</feature>
<evidence type="ECO:0000256" key="4">
    <source>
        <dbReference type="ARBA" id="ARBA00022777"/>
    </source>
</evidence>
<feature type="binding site" evidence="5">
    <location>
        <position position="127"/>
    </location>
    <ligand>
        <name>Zn(2+)</name>
        <dbReference type="ChEBI" id="CHEBI:29105"/>
        <note>structural</note>
    </ligand>
</feature>
<organism evidence="8 9">
    <name type="scientific">Rubritalea halochordaticola</name>
    <dbReference type="NCBI Taxonomy" id="714537"/>
    <lineage>
        <taxon>Bacteria</taxon>
        <taxon>Pseudomonadati</taxon>
        <taxon>Verrucomicrobiota</taxon>
        <taxon>Verrucomicrobiia</taxon>
        <taxon>Verrucomicrobiales</taxon>
        <taxon>Rubritaleaceae</taxon>
        <taxon>Rubritalea</taxon>
    </lineage>
</organism>
<dbReference type="GO" id="GO:0016301">
    <property type="term" value="F:kinase activity"/>
    <property type="evidence" value="ECO:0007669"/>
    <property type="project" value="UniProtKB-KW"/>
</dbReference>
<keyword evidence="1 5" id="KW-0808">Transferase</keyword>
<comment type="similarity">
    <text evidence="5 6">Belongs to the adenylate kinase family.</text>
</comment>
<feature type="binding site" evidence="5">
    <location>
        <begin position="58"/>
        <end position="60"/>
    </location>
    <ligand>
        <name>AMP</name>
        <dbReference type="ChEBI" id="CHEBI:456215"/>
    </ligand>
</feature>
<comment type="function">
    <text evidence="5">Catalyzes the reversible transfer of the terminal phosphate group between ATP and AMP. Plays an important role in cellular energy homeostasis and in adenine nucleotide metabolism.</text>
</comment>
<keyword evidence="5" id="KW-0479">Metal-binding</keyword>
<keyword evidence="5" id="KW-0862">Zinc</keyword>
<evidence type="ECO:0000256" key="1">
    <source>
        <dbReference type="ARBA" id="ARBA00022679"/>
    </source>
</evidence>
<dbReference type="NCBIfam" id="TIGR01351">
    <property type="entry name" value="adk"/>
    <property type="match status" value="1"/>
</dbReference>
<keyword evidence="2 5" id="KW-0545">Nucleotide biosynthesis</keyword>
<comment type="caution">
    <text evidence="5">Lacks conserved residue(s) required for the propagation of feature annotation.</text>
</comment>
<feature type="binding site" evidence="5">
    <location>
        <begin position="11"/>
        <end position="16"/>
    </location>
    <ligand>
        <name>ATP</name>
        <dbReference type="ChEBI" id="CHEBI:30616"/>
    </ligand>
</feature>
<feature type="binding site" evidence="5">
    <location>
        <position position="37"/>
    </location>
    <ligand>
        <name>AMP</name>
        <dbReference type="ChEBI" id="CHEBI:456215"/>
    </ligand>
</feature>
<evidence type="ECO:0000313" key="9">
    <source>
        <dbReference type="Proteomes" id="UP001424741"/>
    </source>
</evidence>
<protein>
    <recommendedName>
        <fullName evidence="5 7">Adenylate kinase</fullName>
        <shortName evidence="5">AK</shortName>
        <ecNumber evidence="5 7">2.7.4.3</ecNumber>
    </recommendedName>
    <alternativeName>
        <fullName evidence="5">ATP-AMP transphosphorylase</fullName>
    </alternativeName>
    <alternativeName>
        <fullName evidence="5">ATP:AMP phosphotransferase</fullName>
    </alternativeName>
    <alternativeName>
        <fullName evidence="5">Adenylate monophosphate kinase</fullName>
    </alternativeName>
</protein>
<evidence type="ECO:0000256" key="5">
    <source>
        <dbReference type="HAMAP-Rule" id="MF_00235"/>
    </source>
</evidence>
<keyword evidence="9" id="KW-1185">Reference proteome</keyword>
<dbReference type="RefSeq" id="WP_346189673.1">
    <property type="nucleotide sequence ID" value="NZ_BAABRL010000012.1"/>
</dbReference>
<feature type="binding site" evidence="5">
    <location>
        <position position="91"/>
    </location>
    <ligand>
        <name>AMP</name>
        <dbReference type="ChEBI" id="CHEBI:456215"/>
    </ligand>
</feature>
<dbReference type="PROSITE" id="PS00113">
    <property type="entry name" value="ADENYLATE_KINASE"/>
    <property type="match status" value="1"/>
</dbReference>
<dbReference type="Gene3D" id="3.40.50.300">
    <property type="entry name" value="P-loop containing nucleotide triphosphate hydrolases"/>
    <property type="match status" value="1"/>
</dbReference>
<feature type="binding site" evidence="5">
    <location>
        <position position="147"/>
    </location>
    <ligand>
        <name>Zn(2+)</name>
        <dbReference type="ChEBI" id="CHEBI:29105"/>
        <note>structural</note>
    </ligand>
</feature>
<keyword evidence="5 7" id="KW-0067">ATP-binding</keyword>
<comment type="subcellular location">
    <subcellularLocation>
        <location evidence="5 7">Cytoplasm</location>
    </subcellularLocation>
</comment>
<reference evidence="8 9" key="1">
    <citation type="submission" date="2024-02" db="EMBL/GenBank/DDBJ databases">
        <title>Rubritalea halochordaticola NBRC 107102.</title>
        <authorList>
            <person name="Ichikawa N."/>
            <person name="Katano-Makiyama Y."/>
            <person name="Hidaka K."/>
        </authorList>
    </citation>
    <scope>NUCLEOTIDE SEQUENCE [LARGE SCALE GENOMIC DNA]</scope>
    <source>
        <strain evidence="8 9">NBRC 107102</strain>
    </source>
</reference>
<keyword evidence="5" id="KW-0963">Cytoplasm</keyword>
<feature type="binding site" evidence="5">
    <location>
        <position position="165"/>
    </location>
    <ligand>
        <name>AMP</name>
        <dbReference type="ChEBI" id="CHEBI:456215"/>
    </ligand>
</feature>
<feature type="binding site" evidence="5">
    <location>
        <position position="32"/>
    </location>
    <ligand>
        <name>AMP</name>
        <dbReference type="ChEBI" id="CHEBI:456215"/>
    </ligand>
</feature>
<evidence type="ECO:0000256" key="6">
    <source>
        <dbReference type="RuleBase" id="RU003330"/>
    </source>
</evidence>
<feature type="binding site" evidence="5">
    <location>
        <position position="144"/>
    </location>
    <ligand>
        <name>Zn(2+)</name>
        <dbReference type="ChEBI" id="CHEBI:29105"/>
        <note>structural</note>
    </ligand>
</feature>
<dbReference type="InterPro" id="IPR000850">
    <property type="entry name" value="Adenylat/UMP-CMP_kin"/>
</dbReference>
<keyword evidence="4 5" id="KW-0418">Kinase</keyword>
<evidence type="ECO:0000256" key="7">
    <source>
        <dbReference type="RuleBase" id="RU003331"/>
    </source>
</evidence>
<dbReference type="Proteomes" id="UP001424741">
    <property type="component" value="Unassembled WGS sequence"/>
</dbReference>
<feature type="binding site" evidence="5">
    <location>
        <position position="193"/>
    </location>
    <ligand>
        <name>ATP</name>
        <dbReference type="ChEBI" id="CHEBI:30616"/>
    </ligand>
</feature>
<gene>
    <name evidence="8" type="primary">adk_2</name>
    <name evidence="5" type="synonym">adk</name>
    <name evidence="8" type="ORF">Rhal01_03312</name>
</gene>
<feature type="binding site" evidence="5">
    <location>
        <position position="154"/>
    </location>
    <ligand>
        <name>AMP</name>
        <dbReference type="ChEBI" id="CHEBI:456215"/>
    </ligand>
</feature>
<dbReference type="CDD" id="cd01428">
    <property type="entry name" value="ADK"/>
    <property type="match status" value="1"/>
</dbReference>
<feature type="binding site" evidence="5">
    <location>
        <begin position="84"/>
        <end position="87"/>
    </location>
    <ligand>
        <name>AMP</name>
        <dbReference type="ChEBI" id="CHEBI:456215"/>
    </ligand>
</feature>
<dbReference type="HAMAP" id="MF_00235">
    <property type="entry name" value="Adenylate_kinase_Adk"/>
    <property type="match status" value="1"/>
</dbReference>
<comment type="pathway">
    <text evidence="5">Purine metabolism; AMP biosynthesis via salvage pathway; AMP from ADP: step 1/1.</text>
</comment>
<feature type="binding site" evidence="5">
    <location>
        <position position="130"/>
    </location>
    <ligand>
        <name>Zn(2+)</name>
        <dbReference type="ChEBI" id="CHEBI:29105"/>
        <note>structural</note>
    </ligand>
</feature>
<accession>A0ABP9V936</accession>
<comment type="caution">
    <text evidence="8">The sequence shown here is derived from an EMBL/GenBank/DDBJ whole genome shotgun (WGS) entry which is preliminary data.</text>
</comment>
<dbReference type="InterPro" id="IPR027417">
    <property type="entry name" value="P-loop_NTPase"/>
</dbReference>
<dbReference type="PRINTS" id="PR00094">
    <property type="entry name" value="ADENYLTKNASE"/>
</dbReference>